<dbReference type="EMBL" id="JACJIA010000001">
    <property type="protein sequence ID" value="MBA8948820.1"/>
    <property type="molecule type" value="Genomic_DNA"/>
</dbReference>
<proteinExistence type="predicted"/>
<dbReference type="AlphaFoldDB" id="A0A7W3QIZ7"/>
<dbReference type="Proteomes" id="UP000572680">
    <property type="component" value="Unassembled WGS sequence"/>
</dbReference>
<organism evidence="2 3">
    <name type="scientific">Actinomadura namibiensis</name>
    <dbReference type="NCBI Taxonomy" id="182080"/>
    <lineage>
        <taxon>Bacteria</taxon>
        <taxon>Bacillati</taxon>
        <taxon>Actinomycetota</taxon>
        <taxon>Actinomycetes</taxon>
        <taxon>Streptosporangiales</taxon>
        <taxon>Thermomonosporaceae</taxon>
        <taxon>Actinomadura</taxon>
    </lineage>
</organism>
<reference evidence="2 3" key="1">
    <citation type="submission" date="2020-08" db="EMBL/GenBank/DDBJ databases">
        <title>Genomic Encyclopedia of Type Strains, Phase IV (KMG-IV): sequencing the most valuable type-strain genomes for metagenomic binning, comparative biology and taxonomic classification.</title>
        <authorList>
            <person name="Goeker M."/>
        </authorList>
    </citation>
    <scope>NUCLEOTIDE SEQUENCE [LARGE SCALE GENOMIC DNA]</scope>
    <source>
        <strain evidence="2 3">DSM 44197</strain>
    </source>
</reference>
<gene>
    <name evidence="2" type="ORF">HNR61_000418</name>
</gene>
<comment type="caution">
    <text evidence="2">The sequence shown here is derived from an EMBL/GenBank/DDBJ whole genome shotgun (WGS) entry which is preliminary data.</text>
</comment>
<evidence type="ECO:0000313" key="3">
    <source>
        <dbReference type="Proteomes" id="UP000572680"/>
    </source>
</evidence>
<protein>
    <submittedName>
        <fullName evidence="2">Uncharacterized protein</fullName>
    </submittedName>
</protein>
<sequence>MGLLDRFTRARAGRGAARGERRRVPTFSEMRARMRTERAEAKLMETEARIHREAARIRHDVRASR</sequence>
<evidence type="ECO:0000256" key="1">
    <source>
        <dbReference type="SAM" id="MobiDB-lite"/>
    </source>
</evidence>
<accession>A0A7W3QIZ7</accession>
<keyword evidence="3" id="KW-1185">Reference proteome</keyword>
<name>A0A7W3QIZ7_ACTNM</name>
<evidence type="ECO:0000313" key="2">
    <source>
        <dbReference type="EMBL" id="MBA8948820.1"/>
    </source>
</evidence>
<feature type="region of interest" description="Disordered" evidence="1">
    <location>
        <begin position="1"/>
        <end position="23"/>
    </location>
</feature>
<dbReference type="RefSeq" id="WP_182841395.1">
    <property type="nucleotide sequence ID" value="NZ_BAAALP010000006.1"/>
</dbReference>